<dbReference type="Proteomes" id="UP000271783">
    <property type="component" value="Unassembled WGS sequence"/>
</dbReference>
<accession>A0A3N5BUC0</accession>
<dbReference type="AlphaFoldDB" id="A0A3N5BUC0"/>
<dbReference type="RefSeq" id="WP_069572986.1">
    <property type="nucleotide sequence ID" value="NZ_RKRG01000003.1"/>
</dbReference>
<proteinExistence type="predicted"/>
<keyword evidence="3" id="KW-1185">Reference proteome</keyword>
<gene>
    <name evidence="2" type="ORF">EDC42_1665</name>
</gene>
<organism evidence="2 3">
    <name type="scientific">Methanobrevibacter gottschalkii DSM 11977</name>
    <dbReference type="NCBI Taxonomy" id="1122229"/>
    <lineage>
        <taxon>Archaea</taxon>
        <taxon>Methanobacteriati</taxon>
        <taxon>Methanobacteriota</taxon>
        <taxon>Methanomada group</taxon>
        <taxon>Methanobacteria</taxon>
        <taxon>Methanobacteriales</taxon>
        <taxon>Methanobacteriaceae</taxon>
        <taxon>Methanobrevibacter</taxon>
    </lineage>
</organism>
<sequence length="73" mass="8035">MFNSKFLILILGVLIIGLALFGYFGLSDNALESDSSLNESHDDVVYLWMLDDNDNLKLIPTTETYSEGSGSNS</sequence>
<comment type="caution">
    <text evidence="2">The sequence shown here is derived from an EMBL/GenBank/DDBJ whole genome shotgun (WGS) entry which is preliminary data.</text>
</comment>
<keyword evidence="1" id="KW-0472">Membrane</keyword>
<evidence type="ECO:0000313" key="3">
    <source>
        <dbReference type="Proteomes" id="UP000271783"/>
    </source>
</evidence>
<evidence type="ECO:0000256" key="1">
    <source>
        <dbReference type="SAM" id="Phobius"/>
    </source>
</evidence>
<dbReference type="EMBL" id="RKRG01000003">
    <property type="protein sequence ID" value="RPF51002.1"/>
    <property type="molecule type" value="Genomic_DNA"/>
</dbReference>
<feature type="transmembrane region" description="Helical" evidence="1">
    <location>
        <begin position="6"/>
        <end position="26"/>
    </location>
</feature>
<evidence type="ECO:0000313" key="2">
    <source>
        <dbReference type="EMBL" id="RPF51002.1"/>
    </source>
</evidence>
<keyword evidence="1" id="KW-1133">Transmembrane helix</keyword>
<reference evidence="2 3" key="1">
    <citation type="submission" date="2018-11" db="EMBL/GenBank/DDBJ databases">
        <title>Genomic Encyclopedia of Type Strains, Phase IV (KMG-IV): sequencing the most valuable type-strain genomes for metagenomic binning, comparative biology and taxonomic classification.</title>
        <authorList>
            <person name="Goeker M."/>
        </authorList>
    </citation>
    <scope>NUCLEOTIDE SEQUENCE [LARGE SCALE GENOMIC DNA]</scope>
    <source>
        <strain evidence="2 3">DSM 11977</strain>
    </source>
</reference>
<keyword evidence="1" id="KW-0812">Transmembrane</keyword>
<name>A0A3N5BUC0_9EURY</name>
<protein>
    <submittedName>
        <fullName evidence="2">Uncharacterized protein</fullName>
    </submittedName>
</protein>